<dbReference type="OrthoDB" id="9797653at2"/>
<dbReference type="GO" id="GO:0003824">
    <property type="term" value="F:catalytic activity"/>
    <property type="evidence" value="ECO:0007669"/>
    <property type="project" value="InterPro"/>
</dbReference>
<dbReference type="STRING" id="1834516.BL253_13630"/>
<evidence type="ECO:0008006" key="3">
    <source>
        <dbReference type="Google" id="ProtNLM"/>
    </source>
</evidence>
<dbReference type="Gene3D" id="3.40.50.10540">
    <property type="entry name" value="Crotonobetainyl-coa:carnitine coa-transferase, domain 1"/>
    <property type="match status" value="2"/>
</dbReference>
<dbReference type="InterPro" id="IPR023606">
    <property type="entry name" value="CoA-Trfase_III_dom_1_sf"/>
</dbReference>
<dbReference type="PANTHER" id="PTHR48228:SF5">
    <property type="entry name" value="ALPHA-METHYLACYL-COA RACEMASE"/>
    <property type="match status" value="1"/>
</dbReference>
<dbReference type="EMBL" id="MOMC01000025">
    <property type="protein sequence ID" value="ONH30520.1"/>
    <property type="molecule type" value="Genomic_DNA"/>
</dbReference>
<comment type="caution">
    <text evidence="1">The sequence shown here is derived from an EMBL/GenBank/DDBJ whole genome shotgun (WGS) entry which is preliminary data.</text>
</comment>
<keyword evidence="2" id="KW-1185">Reference proteome</keyword>
<evidence type="ECO:0000313" key="1">
    <source>
        <dbReference type="EMBL" id="ONH30520.1"/>
    </source>
</evidence>
<sequence>MQALDGVRVLDLTGGIAGPLGVLQLAEHGADVIKIEPPGGRPGRAEPASVVYDRSRRSVTLDLKSADGARLFRELLATADVLVEAFAAGTMAGLGLDYADLRDEFPRLVYCAVPAWPSGSRFADRPGYDALVSARAGLHWEVPSHRPGPVFQHSPVASLAAAYLVPVAIMGALVARQRTGRGQRVEVSLLAGAMSLTTQNWNWTDSGQHGLPNSFPSIHQAGIYECANGEWIHAAMVTGGRPTRTEGEILGIEDVPPAVVFAMSPGERAAHETKKAAAFARRDRAELIDELHAAGRNAEPIGPPHERFRHPQLLATGSVVEVVDPEAGRTTQVGPVVFLEATPGAVAGPRPVAGAHTDEVLGALGHDAAELAGLRAKGVI</sequence>
<accession>A0A1V2IBX1</accession>
<dbReference type="RefSeq" id="WP_076817000.1">
    <property type="nucleotide sequence ID" value="NZ_MOMC01000025.1"/>
</dbReference>
<proteinExistence type="predicted"/>
<dbReference type="InterPro" id="IPR050509">
    <property type="entry name" value="CoA-transferase_III"/>
</dbReference>
<gene>
    <name evidence="1" type="ORF">BL253_13630</name>
</gene>
<dbReference type="Proteomes" id="UP000188929">
    <property type="component" value="Unassembled WGS sequence"/>
</dbReference>
<dbReference type="PANTHER" id="PTHR48228">
    <property type="entry name" value="SUCCINYL-COA--D-CITRAMALATE COA-TRANSFERASE"/>
    <property type="match status" value="1"/>
</dbReference>
<dbReference type="InterPro" id="IPR003673">
    <property type="entry name" value="CoA-Trfase_fam_III"/>
</dbReference>
<evidence type="ECO:0000313" key="2">
    <source>
        <dbReference type="Proteomes" id="UP000188929"/>
    </source>
</evidence>
<protein>
    <recommendedName>
        <fullName evidence="3">Carnitine dehydratase</fullName>
    </recommendedName>
</protein>
<dbReference type="Pfam" id="PF02515">
    <property type="entry name" value="CoA_transf_3"/>
    <property type="match status" value="1"/>
</dbReference>
<organism evidence="1 2">
    <name type="scientific">Pseudofrankia asymbiotica</name>
    <dbReference type="NCBI Taxonomy" id="1834516"/>
    <lineage>
        <taxon>Bacteria</taxon>
        <taxon>Bacillati</taxon>
        <taxon>Actinomycetota</taxon>
        <taxon>Actinomycetes</taxon>
        <taxon>Frankiales</taxon>
        <taxon>Frankiaceae</taxon>
        <taxon>Pseudofrankia</taxon>
    </lineage>
</organism>
<dbReference type="AlphaFoldDB" id="A0A1V2IBX1"/>
<name>A0A1V2IBX1_9ACTN</name>
<reference evidence="2" key="1">
    <citation type="submission" date="2016-10" db="EMBL/GenBank/DDBJ databases">
        <title>Frankia sp. NRRL B-16386 Genome sequencing.</title>
        <authorList>
            <person name="Ghodhbane-Gtari F."/>
            <person name="Swanson E."/>
            <person name="Gueddou A."/>
            <person name="Hezbri K."/>
            <person name="Ktari K."/>
            <person name="Nouioui I."/>
            <person name="Morris K."/>
            <person name="Simpson S."/>
            <person name="Abebe-Akele F."/>
            <person name="Thomas K."/>
            <person name="Gtari M."/>
            <person name="Tisa L.S."/>
        </authorList>
    </citation>
    <scope>NUCLEOTIDE SEQUENCE [LARGE SCALE GENOMIC DNA]</scope>
    <source>
        <strain evidence="2">NRRL B-16386</strain>
    </source>
</reference>
<dbReference type="SUPFAM" id="SSF89796">
    <property type="entry name" value="CoA-transferase family III (CaiB/BaiF)"/>
    <property type="match status" value="1"/>
</dbReference>